<name>A0A9W4T8H6_9GLOM</name>
<protein>
    <submittedName>
        <fullName evidence="1">8639_t:CDS:1</fullName>
    </submittedName>
</protein>
<dbReference type="AlphaFoldDB" id="A0A9W4T8H6"/>
<accession>A0A9W4T8H6</accession>
<sequence length="119" mass="13450">NSSSNTTYVSETINNIEKMDVLKITNCTSSELSHETEVIEDIANSAVDSNTINDWNASEKIRKTISLGYDQNVVLESLEEIKSKTDYQDKSVVRSSIVTEFMQDLLEELLLSDNRLLKD</sequence>
<keyword evidence="2" id="KW-1185">Reference proteome</keyword>
<evidence type="ECO:0000313" key="2">
    <source>
        <dbReference type="Proteomes" id="UP001153678"/>
    </source>
</evidence>
<dbReference type="EMBL" id="CAMKVN010016048">
    <property type="protein sequence ID" value="CAI2197300.1"/>
    <property type="molecule type" value="Genomic_DNA"/>
</dbReference>
<proteinExistence type="predicted"/>
<feature type="non-terminal residue" evidence="1">
    <location>
        <position position="119"/>
    </location>
</feature>
<gene>
    <name evidence="1" type="ORF">FWILDA_LOCUS18008</name>
</gene>
<feature type="non-terminal residue" evidence="1">
    <location>
        <position position="1"/>
    </location>
</feature>
<dbReference type="OrthoDB" id="2444623at2759"/>
<reference evidence="1" key="1">
    <citation type="submission" date="2022-08" db="EMBL/GenBank/DDBJ databases">
        <authorList>
            <person name="Kallberg Y."/>
            <person name="Tangrot J."/>
            <person name="Rosling A."/>
        </authorList>
    </citation>
    <scope>NUCLEOTIDE SEQUENCE</scope>
    <source>
        <strain evidence="1">Wild A</strain>
    </source>
</reference>
<comment type="caution">
    <text evidence="1">The sequence shown here is derived from an EMBL/GenBank/DDBJ whole genome shotgun (WGS) entry which is preliminary data.</text>
</comment>
<organism evidence="1 2">
    <name type="scientific">Funneliformis geosporum</name>
    <dbReference type="NCBI Taxonomy" id="1117311"/>
    <lineage>
        <taxon>Eukaryota</taxon>
        <taxon>Fungi</taxon>
        <taxon>Fungi incertae sedis</taxon>
        <taxon>Mucoromycota</taxon>
        <taxon>Glomeromycotina</taxon>
        <taxon>Glomeromycetes</taxon>
        <taxon>Glomerales</taxon>
        <taxon>Glomeraceae</taxon>
        <taxon>Funneliformis</taxon>
    </lineage>
</organism>
<dbReference type="Proteomes" id="UP001153678">
    <property type="component" value="Unassembled WGS sequence"/>
</dbReference>
<evidence type="ECO:0000313" key="1">
    <source>
        <dbReference type="EMBL" id="CAI2197300.1"/>
    </source>
</evidence>